<evidence type="ECO:0000313" key="2">
    <source>
        <dbReference type="EMBL" id="OWZ04720.1"/>
    </source>
</evidence>
<accession>A0A225VJM2</accession>
<evidence type="ECO:0000259" key="1">
    <source>
        <dbReference type="PROSITE" id="PS00028"/>
    </source>
</evidence>
<sequence length="494" mass="55858">MAPAMVAAYSIAMNGVDCVDHVRCTNPSMRKEQRLSMCLLTWVLDLSLINASALMQQIRKEQTDREHFENLKYEFVNRLSHLNWPSQKRNALKRNRSEATPSYIPDREELHILTPNSRERSSGKLVCHLCRLQGIKTTKSSFGCTKCEVGFRVECFAVAHFKDAFHNVTPNVAAVLQAPNNAGNGKPSSKPRKRINNSITSLDELTKRTPCTLPQGRLTPCKLSPRAGYVGFHDKQPVVFYTNDLASTPSARVLDGENSEAISCCHGLYPIRRWTENRVLYRKTFMAPAMVAAYSIAMNGVDCVDHVRCTNPSMRKEQRLSMCLLTWVLDLSLINASALMQQIRKEQTDREHFENLKYEFVNRLSHLNWPSQKRNALKRNRSEATPSYIPDREELHILTPNSRERSSGKLVCHLCRLQGIKTTKSSFGCTKCEVGFRVECFAVAHFKDAFHNVTPNVAAVLQAPNNAGNGKPSSKPRKRINNSITSLDELVLRK</sequence>
<dbReference type="AlphaFoldDB" id="A0A225VJM2"/>
<dbReference type="InterPro" id="IPR013087">
    <property type="entry name" value="Znf_C2H2_type"/>
</dbReference>
<dbReference type="PANTHER" id="PTHR46599">
    <property type="entry name" value="PIGGYBAC TRANSPOSABLE ELEMENT-DERIVED PROTEIN 4"/>
    <property type="match status" value="1"/>
</dbReference>
<proteinExistence type="predicted"/>
<dbReference type="EMBL" id="NBNE01004811">
    <property type="protein sequence ID" value="OWZ04720.1"/>
    <property type="molecule type" value="Genomic_DNA"/>
</dbReference>
<reference evidence="3" key="1">
    <citation type="submission" date="2017-03" db="EMBL/GenBank/DDBJ databases">
        <title>Phytopthora megakarya and P. palmivora, two closely related causual agents of cacao black pod achieved similar genome size and gene model numbers by different mechanisms.</title>
        <authorList>
            <person name="Ali S."/>
            <person name="Shao J."/>
            <person name="Larry D.J."/>
            <person name="Kronmiller B."/>
            <person name="Shen D."/>
            <person name="Strem M.D."/>
            <person name="Melnick R.L."/>
            <person name="Guiltinan M.J."/>
            <person name="Tyler B.M."/>
            <person name="Meinhardt L.W."/>
            <person name="Bailey B.A."/>
        </authorList>
    </citation>
    <scope>NUCLEOTIDE SEQUENCE [LARGE SCALE GENOMIC DNA]</scope>
    <source>
        <strain evidence="3">zdho120</strain>
    </source>
</reference>
<dbReference type="PROSITE" id="PS00028">
    <property type="entry name" value="ZINC_FINGER_C2H2_1"/>
    <property type="match status" value="2"/>
</dbReference>
<organism evidence="2 3">
    <name type="scientific">Phytophthora megakarya</name>
    <dbReference type="NCBI Taxonomy" id="4795"/>
    <lineage>
        <taxon>Eukaryota</taxon>
        <taxon>Sar</taxon>
        <taxon>Stramenopiles</taxon>
        <taxon>Oomycota</taxon>
        <taxon>Peronosporomycetes</taxon>
        <taxon>Peronosporales</taxon>
        <taxon>Peronosporaceae</taxon>
        <taxon>Phytophthora</taxon>
    </lineage>
</organism>
<evidence type="ECO:0000313" key="3">
    <source>
        <dbReference type="Proteomes" id="UP000198211"/>
    </source>
</evidence>
<name>A0A225VJM2_9STRA</name>
<gene>
    <name evidence="2" type="ORF">PHMEG_00023331</name>
</gene>
<dbReference type="Proteomes" id="UP000198211">
    <property type="component" value="Unassembled WGS sequence"/>
</dbReference>
<dbReference type="OrthoDB" id="8009844at2759"/>
<keyword evidence="3" id="KW-1185">Reference proteome</keyword>
<comment type="caution">
    <text evidence="2">The sequence shown here is derived from an EMBL/GenBank/DDBJ whole genome shotgun (WGS) entry which is preliminary data.</text>
</comment>
<dbReference type="PANTHER" id="PTHR46599:SF3">
    <property type="entry name" value="PIGGYBAC TRANSPOSABLE ELEMENT-DERIVED PROTEIN 4"/>
    <property type="match status" value="1"/>
</dbReference>
<protein>
    <recommendedName>
        <fullName evidence="1">C2H2-type domain-containing protein</fullName>
    </recommendedName>
</protein>
<feature type="domain" description="C2H2-type" evidence="1">
    <location>
        <begin position="144"/>
        <end position="166"/>
    </location>
</feature>
<feature type="domain" description="C2H2-type" evidence="1">
    <location>
        <begin position="429"/>
        <end position="451"/>
    </location>
</feature>